<evidence type="ECO:0000259" key="3">
    <source>
        <dbReference type="PROSITE" id="PS51724"/>
    </source>
</evidence>
<evidence type="ECO:0000256" key="2">
    <source>
        <dbReference type="SAM" id="SignalP"/>
    </source>
</evidence>
<dbReference type="Gene3D" id="3.30.70.1070">
    <property type="entry name" value="Sporulation related repeat"/>
    <property type="match status" value="1"/>
</dbReference>
<feature type="signal peptide" evidence="2">
    <location>
        <begin position="1"/>
        <end position="37"/>
    </location>
</feature>
<gene>
    <name evidence="4" type="ORF">DEF21_04775</name>
</gene>
<sequence length="463" mass="49142">MKIRSATTTSKASRKRVWFTAAALLPLLAACSSSDMSGFWFESDPQARSTSADMPMETPPGERAALDRATCGLFFDQDHVRDQATETASSSDMQPISLDASPQDNLLQAISYDLDGHYDNARKLYVWLTASSPDLKIDLDCGQGIRLSGSVNSLAQRRLVALDRSKPQFARSAEIDTVVAAATVAPGPDLPNPPQVDRNRDFYKTGGVVTAEPEDRVSPTPPMEMNVSENTARLTSVERKTPAAAPAQAASKAPVAVVAPVPVLKETAKPAPKPGSSMAVATMPAPTIAGDQQETTHTGAVVATNARPVEQGELEITDSAPATSMIEVPMASKAPATTNDTPDVTPKATPTPKPMPVATKQPTTQTEPIVAPSGVAPSGPYYAVQLAAYRTRERAESSWSVFQSRSNGVLTNAAHDVSTIAIEGQGLFFRLITGQYATNDQARQACTALKNQGVDCLVRRITP</sequence>
<dbReference type="InterPro" id="IPR007730">
    <property type="entry name" value="SPOR-like_dom"/>
</dbReference>
<feature type="domain" description="SPOR" evidence="3">
    <location>
        <begin position="376"/>
        <end position="461"/>
    </location>
</feature>
<reference evidence="4 5" key="1">
    <citation type="journal article" date="2018" name="Nat. Biotechnol.">
        <title>A standardized bacterial taxonomy based on genome phylogeny substantially revises the tree of life.</title>
        <authorList>
            <person name="Parks D.H."/>
            <person name="Chuvochina M."/>
            <person name="Waite D.W."/>
            <person name="Rinke C."/>
            <person name="Skarshewski A."/>
            <person name="Chaumeil P.A."/>
            <person name="Hugenholtz P."/>
        </authorList>
    </citation>
    <scope>NUCLEOTIDE SEQUENCE [LARGE SCALE GENOMIC DNA]</scope>
    <source>
        <strain evidence="4">UBA8707</strain>
    </source>
</reference>
<organism evidence="4 5">
    <name type="scientific">Thalassospira lucentensis</name>
    <dbReference type="NCBI Taxonomy" id="168935"/>
    <lineage>
        <taxon>Bacteria</taxon>
        <taxon>Pseudomonadati</taxon>
        <taxon>Pseudomonadota</taxon>
        <taxon>Alphaproteobacteria</taxon>
        <taxon>Rhodospirillales</taxon>
        <taxon>Thalassospiraceae</taxon>
        <taxon>Thalassospira</taxon>
    </lineage>
</organism>
<comment type="caution">
    <text evidence="4">The sequence shown here is derived from an EMBL/GenBank/DDBJ whole genome shotgun (WGS) entry which is preliminary data.</text>
</comment>
<proteinExistence type="predicted"/>
<accession>A0A358HPU9</accession>
<evidence type="ECO:0000313" key="5">
    <source>
        <dbReference type="Proteomes" id="UP000264753"/>
    </source>
</evidence>
<evidence type="ECO:0000313" key="4">
    <source>
        <dbReference type="EMBL" id="HBU97207.1"/>
    </source>
</evidence>
<dbReference type="GO" id="GO:0042834">
    <property type="term" value="F:peptidoglycan binding"/>
    <property type="evidence" value="ECO:0007669"/>
    <property type="project" value="InterPro"/>
</dbReference>
<keyword evidence="2" id="KW-0732">Signal</keyword>
<dbReference type="Pfam" id="PF05036">
    <property type="entry name" value="SPOR"/>
    <property type="match status" value="1"/>
</dbReference>
<dbReference type="SUPFAM" id="SSF110997">
    <property type="entry name" value="Sporulation related repeat"/>
    <property type="match status" value="1"/>
</dbReference>
<dbReference type="InterPro" id="IPR036680">
    <property type="entry name" value="SPOR-like_sf"/>
</dbReference>
<dbReference type="Proteomes" id="UP000264753">
    <property type="component" value="Unassembled WGS sequence"/>
</dbReference>
<dbReference type="EMBL" id="DOOG01000042">
    <property type="protein sequence ID" value="HBU97207.1"/>
    <property type="molecule type" value="Genomic_DNA"/>
</dbReference>
<protein>
    <recommendedName>
        <fullName evidence="3">SPOR domain-containing protein</fullName>
    </recommendedName>
</protein>
<dbReference type="PROSITE" id="PS51257">
    <property type="entry name" value="PROKAR_LIPOPROTEIN"/>
    <property type="match status" value="1"/>
</dbReference>
<dbReference type="AlphaFoldDB" id="A0A358HPU9"/>
<name>A0A358HPU9_9PROT</name>
<evidence type="ECO:0000256" key="1">
    <source>
        <dbReference type="SAM" id="MobiDB-lite"/>
    </source>
</evidence>
<feature type="chain" id="PRO_5016710306" description="SPOR domain-containing protein" evidence="2">
    <location>
        <begin position="38"/>
        <end position="463"/>
    </location>
</feature>
<feature type="region of interest" description="Disordered" evidence="1">
    <location>
        <begin position="334"/>
        <end position="365"/>
    </location>
</feature>
<dbReference type="PROSITE" id="PS51724">
    <property type="entry name" value="SPOR"/>
    <property type="match status" value="1"/>
</dbReference>